<evidence type="ECO:0000313" key="1">
    <source>
        <dbReference type="EMBL" id="AWP02322.1"/>
    </source>
</evidence>
<reference evidence="1 2" key="1">
    <citation type="submission" date="2017-12" db="EMBL/GenBank/DDBJ databases">
        <title>Integrating genomic resources of turbot (Scophthalmus maximus) in depth evaluation of genetic and physical mapping variation across individuals.</title>
        <authorList>
            <person name="Martinez P."/>
        </authorList>
    </citation>
    <scope>NUCLEOTIDE SEQUENCE [LARGE SCALE GENOMIC DNA]</scope>
</reference>
<organism evidence="1 2">
    <name type="scientific">Scophthalmus maximus</name>
    <name type="common">Turbot</name>
    <name type="synonym">Psetta maxima</name>
    <dbReference type="NCBI Taxonomy" id="52904"/>
    <lineage>
        <taxon>Eukaryota</taxon>
        <taxon>Metazoa</taxon>
        <taxon>Chordata</taxon>
        <taxon>Craniata</taxon>
        <taxon>Vertebrata</taxon>
        <taxon>Euteleostomi</taxon>
        <taxon>Actinopterygii</taxon>
        <taxon>Neopterygii</taxon>
        <taxon>Teleostei</taxon>
        <taxon>Neoteleostei</taxon>
        <taxon>Acanthomorphata</taxon>
        <taxon>Carangaria</taxon>
        <taxon>Pleuronectiformes</taxon>
        <taxon>Pleuronectoidei</taxon>
        <taxon>Scophthalmidae</taxon>
        <taxon>Scophthalmus</taxon>
    </lineage>
</organism>
<gene>
    <name evidence="1" type="ORF">SMAX5B_002794</name>
</gene>
<protein>
    <submittedName>
        <fullName evidence="1">Uncharacterized protein</fullName>
    </submittedName>
</protein>
<evidence type="ECO:0000313" key="2">
    <source>
        <dbReference type="Proteomes" id="UP000246464"/>
    </source>
</evidence>
<dbReference type="Proteomes" id="UP000246464">
    <property type="component" value="Chromosome 6"/>
</dbReference>
<accession>A0A2U9BF81</accession>
<keyword evidence="2" id="KW-1185">Reference proteome</keyword>
<name>A0A2U9BF81_SCOMX</name>
<dbReference type="AlphaFoldDB" id="A0A2U9BF81"/>
<sequence length="130" mass="14597">MRTKVHLIQVEFDPGPRPPLWSDQVLVHWSEEPFTPAILVRTELRSPKVRTKQGVSGIVSVNHFANTIPVDQSRIPDSDSDSDSDRHSVVVSRCLSADDADDVPQVCAVARRHAARRPRSRTVPTEREVE</sequence>
<proteinExistence type="predicted"/>
<dbReference type="EMBL" id="CP026248">
    <property type="protein sequence ID" value="AWP02322.1"/>
    <property type="molecule type" value="Genomic_DNA"/>
</dbReference>